<dbReference type="Proteomes" id="UP000294829">
    <property type="component" value="Unassembled WGS sequence"/>
</dbReference>
<accession>A0A4V3AU22</accession>
<evidence type="ECO:0000313" key="2">
    <source>
        <dbReference type="EMBL" id="TDK62757.1"/>
    </source>
</evidence>
<dbReference type="GO" id="GO:0016491">
    <property type="term" value="F:oxidoreductase activity"/>
    <property type="evidence" value="ECO:0007669"/>
    <property type="project" value="InterPro"/>
</dbReference>
<dbReference type="Pfam" id="PF01323">
    <property type="entry name" value="DSBA"/>
    <property type="match status" value="1"/>
</dbReference>
<keyword evidence="3" id="KW-1185">Reference proteome</keyword>
<dbReference type="OrthoDB" id="9799122at2"/>
<dbReference type="PANTHER" id="PTHR13887">
    <property type="entry name" value="GLUTATHIONE S-TRANSFERASE KAPPA"/>
    <property type="match status" value="1"/>
</dbReference>
<gene>
    <name evidence="2" type="ORF">E2I14_15745</name>
</gene>
<dbReference type="RefSeq" id="WP_133330271.1">
    <property type="nucleotide sequence ID" value="NZ_SMYL01000010.1"/>
</dbReference>
<dbReference type="AlphaFoldDB" id="A0A4V3AU22"/>
<evidence type="ECO:0000313" key="3">
    <source>
        <dbReference type="Proteomes" id="UP000294829"/>
    </source>
</evidence>
<dbReference type="PANTHER" id="PTHR13887:SF41">
    <property type="entry name" value="THIOREDOXIN SUPERFAMILY PROTEIN"/>
    <property type="match status" value="1"/>
</dbReference>
<dbReference type="InterPro" id="IPR036249">
    <property type="entry name" value="Thioredoxin-like_sf"/>
</dbReference>
<proteinExistence type="predicted"/>
<sequence length="220" mass="24389">MKIDFVSDIACPWCAVGLNSLEMALKNIGTDIPTELQFHPYELNPTMAPEGADSAEYLRAKYGMSAEQLAQGRANLHARGAAVGFNFGERTRVWNTFDAHRLLYWAGLQSAEQQRQLKHAFLKAYHGEGRNPADQSLMLDLAVAAGLERDQAQDVISSQRYADEVRAEEQFWQQAGIQSVPSIIINNKHLITGGQTPDVFEQVLRDIAAQATEKSTQQAS</sequence>
<dbReference type="EMBL" id="SMYL01000010">
    <property type="protein sequence ID" value="TDK62757.1"/>
    <property type="molecule type" value="Genomic_DNA"/>
</dbReference>
<comment type="caution">
    <text evidence="2">The sequence shown here is derived from an EMBL/GenBank/DDBJ whole genome shotgun (WGS) entry which is preliminary data.</text>
</comment>
<evidence type="ECO:0000259" key="1">
    <source>
        <dbReference type="Pfam" id="PF01323"/>
    </source>
</evidence>
<dbReference type="Gene3D" id="3.40.30.10">
    <property type="entry name" value="Glutaredoxin"/>
    <property type="match status" value="1"/>
</dbReference>
<dbReference type="SUPFAM" id="SSF52833">
    <property type="entry name" value="Thioredoxin-like"/>
    <property type="match status" value="1"/>
</dbReference>
<feature type="domain" description="DSBA-like thioredoxin" evidence="1">
    <location>
        <begin position="3"/>
        <end position="204"/>
    </location>
</feature>
<dbReference type="InterPro" id="IPR001853">
    <property type="entry name" value="DSBA-like_thioredoxin_dom"/>
</dbReference>
<dbReference type="CDD" id="cd03024">
    <property type="entry name" value="DsbA_FrnE"/>
    <property type="match status" value="1"/>
</dbReference>
<protein>
    <submittedName>
        <fullName evidence="2">DsbA family oxidoreductase</fullName>
    </submittedName>
</protein>
<organism evidence="2 3">
    <name type="scientific">Sapientia aquatica</name>
    <dbReference type="NCBI Taxonomy" id="1549640"/>
    <lineage>
        <taxon>Bacteria</taxon>
        <taxon>Pseudomonadati</taxon>
        <taxon>Pseudomonadota</taxon>
        <taxon>Betaproteobacteria</taxon>
        <taxon>Burkholderiales</taxon>
        <taxon>Oxalobacteraceae</taxon>
        <taxon>Sapientia</taxon>
    </lineage>
</organism>
<name>A0A4V3AU22_9BURK</name>
<reference evidence="2 3" key="1">
    <citation type="submission" date="2019-03" db="EMBL/GenBank/DDBJ databases">
        <title>Sapientia aquatica gen. nov., sp. nov., isolated from a crater lake.</title>
        <authorList>
            <person name="Felfoldi T."/>
            <person name="Szabo A."/>
            <person name="Toth E."/>
            <person name="Schumann P."/>
            <person name="Keki Z."/>
            <person name="Marialigeti K."/>
            <person name="Mathe I."/>
        </authorList>
    </citation>
    <scope>NUCLEOTIDE SEQUENCE [LARGE SCALE GENOMIC DNA]</scope>
    <source>
        <strain evidence="2 3">SA-152</strain>
    </source>
</reference>